<dbReference type="NCBIfam" id="TIGR03382">
    <property type="entry name" value="GC_trans_RRR"/>
    <property type="match status" value="1"/>
</dbReference>
<dbReference type="AlphaFoldDB" id="A0AAP8NKH6"/>
<organism evidence="2 3">
    <name type="scientific">Akkermansia muciniphila</name>
    <dbReference type="NCBI Taxonomy" id="239935"/>
    <lineage>
        <taxon>Bacteria</taxon>
        <taxon>Pseudomonadati</taxon>
        <taxon>Verrucomicrobiota</taxon>
        <taxon>Verrucomicrobiia</taxon>
        <taxon>Verrucomicrobiales</taxon>
        <taxon>Akkermansiaceae</taxon>
        <taxon>Akkermansia</taxon>
    </lineage>
</organism>
<comment type="caution">
    <text evidence="2">The sequence shown here is derived from an EMBL/GenBank/DDBJ whole genome shotgun (WGS) entry which is preliminary data.</text>
</comment>
<protein>
    <recommendedName>
        <fullName evidence="1">Ice-binding protein C-terminal domain-containing protein</fullName>
    </recommendedName>
</protein>
<gene>
    <name evidence="2" type="ORF">CXU09_07810</name>
</gene>
<evidence type="ECO:0000313" key="3">
    <source>
        <dbReference type="Proteomes" id="UP000235914"/>
    </source>
</evidence>
<evidence type="ECO:0000259" key="1">
    <source>
        <dbReference type="Pfam" id="PF07589"/>
    </source>
</evidence>
<feature type="domain" description="Ice-binding protein C-terminal" evidence="1">
    <location>
        <begin position="263"/>
        <end position="286"/>
    </location>
</feature>
<dbReference type="InterPro" id="IPR013424">
    <property type="entry name" value="Ice-binding_C"/>
</dbReference>
<accession>A0AAP8NKH6</accession>
<dbReference type="Proteomes" id="UP000235914">
    <property type="component" value="Unassembled WGS sequence"/>
</dbReference>
<evidence type="ECO:0000313" key="2">
    <source>
        <dbReference type="EMBL" id="PNC55978.1"/>
    </source>
</evidence>
<reference evidence="2 3" key="1">
    <citation type="journal article" date="2017" name="BMC Genomics">
        <title>Genome sequencing of 39 Akkermansia muciniphila isolates reveals its population structure, genomic and functional diverisity, and global distribution in mammalian gut microbiotas.</title>
        <authorList>
            <person name="Guo X."/>
            <person name="Li S."/>
            <person name="Zhang J."/>
            <person name="Wu F."/>
            <person name="Li X."/>
            <person name="Wu D."/>
            <person name="Zhang M."/>
            <person name="Ou Z."/>
            <person name="Jie Z."/>
            <person name="Yan Q."/>
            <person name="Li P."/>
            <person name="Yi J."/>
            <person name="Peng Y."/>
        </authorList>
    </citation>
    <scope>NUCLEOTIDE SEQUENCE [LARGE SCALE GENOMIC DNA]</scope>
    <source>
        <strain evidence="2 3">GP43</strain>
    </source>
</reference>
<proteinExistence type="predicted"/>
<sequence length="287" mass="30156">MGRSAVFLPFCVSIMGEGDNSFFFPFGTGGKNMVTDSVIYIFDSFMLTPDSKSGTDFFVMRKTLCLLAALALSSLSNAASFSLDLSPTGGGAQNTVSLDGITPQDIFGYETDVWHGTITKSALSGQVSLNDGSLGLQLGGVADVGKGNFAGLKFDMPSGVESAKMSFTITYTSAWGAANFNCDYTCNVYGFTTEGTSTVIGTWSLQNAKASLTQNEPVDVSFDLQLDPDADYSSFGLIFNNTRVANAGGMGCEISNILISGEAVPEPATASLGLLGLGALLLRRRRN</sequence>
<dbReference type="EMBL" id="PJKN01000004">
    <property type="protein sequence ID" value="PNC55978.1"/>
    <property type="molecule type" value="Genomic_DNA"/>
</dbReference>
<dbReference type="Pfam" id="PF07589">
    <property type="entry name" value="PEP-CTERM"/>
    <property type="match status" value="1"/>
</dbReference>
<dbReference type="NCBIfam" id="TIGR02595">
    <property type="entry name" value="PEP_CTERM"/>
    <property type="match status" value="1"/>
</dbReference>
<dbReference type="InterPro" id="IPR017756">
    <property type="entry name" value="TM_Gly-Cys-Arg_CS"/>
</dbReference>
<dbReference type="RefSeq" id="WP_102735748.1">
    <property type="nucleotide sequence ID" value="NZ_PJKN01000004.1"/>
</dbReference>
<name>A0AAP8NKH6_9BACT</name>